<name>A0ABQ1VS97_9BACL</name>
<organism evidence="1 2">
    <name type="scientific">Paenibacillus aceti</name>
    <dbReference type="NCBI Taxonomy" id="1820010"/>
    <lineage>
        <taxon>Bacteria</taxon>
        <taxon>Bacillati</taxon>
        <taxon>Bacillota</taxon>
        <taxon>Bacilli</taxon>
        <taxon>Bacillales</taxon>
        <taxon>Paenibacillaceae</taxon>
        <taxon>Paenibacillus</taxon>
    </lineage>
</organism>
<evidence type="ECO:0000313" key="2">
    <source>
        <dbReference type="Proteomes" id="UP000608420"/>
    </source>
</evidence>
<dbReference type="Proteomes" id="UP000608420">
    <property type="component" value="Unassembled WGS sequence"/>
</dbReference>
<proteinExistence type="predicted"/>
<gene>
    <name evidence="1" type="ORF">GCM10010913_15050</name>
</gene>
<reference evidence="2" key="1">
    <citation type="journal article" date="2019" name="Int. J. Syst. Evol. Microbiol.">
        <title>The Global Catalogue of Microorganisms (GCM) 10K type strain sequencing project: providing services to taxonomists for standard genome sequencing and annotation.</title>
        <authorList>
            <consortium name="The Broad Institute Genomics Platform"/>
            <consortium name="The Broad Institute Genome Sequencing Center for Infectious Disease"/>
            <person name="Wu L."/>
            <person name="Ma J."/>
        </authorList>
    </citation>
    <scope>NUCLEOTIDE SEQUENCE [LARGE SCALE GENOMIC DNA]</scope>
    <source>
        <strain evidence="2">CGMCC 1.15420</strain>
    </source>
</reference>
<keyword evidence="2" id="KW-1185">Reference proteome</keyword>
<dbReference type="EMBL" id="BMIW01000008">
    <property type="protein sequence ID" value="GGF94518.1"/>
    <property type="molecule type" value="Genomic_DNA"/>
</dbReference>
<evidence type="ECO:0000313" key="1">
    <source>
        <dbReference type="EMBL" id="GGF94518.1"/>
    </source>
</evidence>
<sequence>MGIDRGGTVFLKEATALIVGWPLDLQERDMEIPHPLIRATHTVLSLQLSL</sequence>
<comment type="caution">
    <text evidence="1">The sequence shown here is derived from an EMBL/GenBank/DDBJ whole genome shotgun (WGS) entry which is preliminary data.</text>
</comment>
<protein>
    <submittedName>
        <fullName evidence="1">Uncharacterized protein</fullName>
    </submittedName>
</protein>
<accession>A0ABQ1VS97</accession>